<reference evidence="1 2" key="3">
    <citation type="submission" date="2023-06" db="EMBL/GenBank/DDBJ databases">
        <authorList>
            <person name="Zeman M."/>
            <person name="Kubasova T."/>
            <person name="Jahodarova E."/>
            <person name="Nykrynova M."/>
            <person name="Rychlik I."/>
        </authorList>
    </citation>
    <scope>NUCLEOTIDE SEQUENCE [LARGE SCALE GENOMIC DNA]</scope>
    <source>
        <strain evidence="1 2">ET340</strain>
    </source>
</reference>
<name>A0ABT7UUD0_9FIRM</name>
<organism evidence="1 2">
    <name type="scientific">Allofournierella massiliensis</name>
    <dbReference type="NCBI Taxonomy" id="1650663"/>
    <lineage>
        <taxon>Bacteria</taxon>
        <taxon>Bacillati</taxon>
        <taxon>Bacillota</taxon>
        <taxon>Clostridia</taxon>
        <taxon>Eubacteriales</taxon>
        <taxon>Oscillospiraceae</taxon>
        <taxon>Allofournierella</taxon>
    </lineage>
</organism>
<accession>A0ABT7UUD0</accession>
<proteinExistence type="predicted"/>
<reference evidence="2" key="1">
    <citation type="submission" date="2023-06" db="EMBL/GenBank/DDBJ databases">
        <title>Identification and characterization of horizontal gene transfer across gut microbiota members of farm animals based on homology search.</title>
        <authorList>
            <person name="Zeman M."/>
            <person name="Kubasova T."/>
            <person name="Jahodarova E."/>
            <person name="Nykrynova M."/>
            <person name="Rychlik I."/>
        </authorList>
    </citation>
    <scope>NUCLEOTIDE SEQUENCE [LARGE SCALE GENOMIC DNA]</scope>
    <source>
        <strain evidence="2">ET340</strain>
    </source>
</reference>
<dbReference type="RefSeq" id="WP_289600774.1">
    <property type="nucleotide sequence ID" value="NZ_JAUDCL010000043.1"/>
</dbReference>
<reference evidence="1 2" key="2">
    <citation type="submission" date="2023-06" db="EMBL/GenBank/DDBJ databases">
        <title>Identification and characterization of horizontal gene transfer across gut microbiota members of farm animals based on homology search.</title>
        <authorList>
            <person name="Schwarzerova J."/>
            <person name="Nykrynova M."/>
            <person name="Jureckova K."/>
            <person name="Cejkova D."/>
            <person name="Rychlik I."/>
        </authorList>
    </citation>
    <scope>NUCLEOTIDE SEQUENCE [LARGE SCALE GENOMIC DNA]</scope>
    <source>
        <strain evidence="1 2">ET340</strain>
    </source>
</reference>
<dbReference type="Proteomes" id="UP001529380">
    <property type="component" value="Unassembled WGS sequence"/>
</dbReference>
<dbReference type="EMBL" id="JAUDCL010000043">
    <property type="protein sequence ID" value="MDM8202514.1"/>
    <property type="molecule type" value="Genomic_DNA"/>
</dbReference>
<comment type="caution">
    <text evidence="1">The sequence shown here is derived from an EMBL/GenBank/DDBJ whole genome shotgun (WGS) entry which is preliminary data.</text>
</comment>
<protein>
    <submittedName>
        <fullName evidence="1">Uncharacterized protein</fullName>
    </submittedName>
</protein>
<evidence type="ECO:0000313" key="2">
    <source>
        <dbReference type="Proteomes" id="UP001529380"/>
    </source>
</evidence>
<gene>
    <name evidence="1" type="ORF">QUW08_14610</name>
</gene>
<keyword evidence="2" id="KW-1185">Reference proteome</keyword>
<sequence>MQQEIQLPFPDRTLADRELERDPCYGRIPPQDRAGIVESAWNKGANAARALYREQAGSYDFFAIARASGLKLVEKDVDFVSGNQRYFSDYIAGQGVVNLYLKSIGLWAQQNGMELKQAENLILSHEYFHFLEWTRLGLTSREYRVPMLCVGPLRLGNTGIRALSEIGAHAFARTYHELCKEADHGADIEL</sequence>
<evidence type="ECO:0000313" key="1">
    <source>
        <dbReference type="EMBL" id="MDM8202514.1"/>
    </source>
</evidence>